<gene>
    <name evidence="1" type="ORF">E0F88_32825</name>
</gene>
<dbReference type="AlphaFoldDB" id="A0A4R5D4P7"/>
<reference evidence="1 2" key="1">
    <citation type="submission" date="2019-03" db="EMBL/GenBank/DDBJ databases">
        <title>Dyadobacter AR-3-6 sp. nov., isolated from arctic soil.</title>
        <authorList>
            <person name="Chaudhary D.K."/>
        </authorList>
    </citation>
    <scope>NUCLEOTIDE SEQUENCE [LARGE SCALE GENOMIC DNA]</scope>
    <source>
        <strain evidence="1 2">AR-3-6</strain>
    </source>
</reference>
<proteinExistence type="predicted"/>
<organism evidence="1 2">
    <name type="scientific">Dyadobacter psychrotolerans</name>
    <dbReference type="NCBI Taxonomy" id="2541721"/>
    <lineage>
        <taxon>Bacteria</taxon>
        <taxon>Pseudomonadati</taxon>
        <taxon>Bacteroidota</taxon>
        <taxon>Cytophagia</taxon>
        <taxon>Cytophagales</taxon>
        <taxon>Spirosomataceae</taxon>
        <taxon>Dyadobacter</taxon>
    </lineage>
</organism>
<comment type="caution">
    <text evidence="1">The sequence shown here is derived from an EMBL/GenBank/DDBJ whole genome shotgun (WGS) entry which is preliminary data.</text>
</comment>
<dbReference type="RefSeq" id="WP_131962917.1">
    <property type="nucleotide sequence ID" value="NZ_SMFL01000027.1"/>
</dbReference>
<protein>
    <submittedName>
        <fullName evidence="1">Uncharacterized protein</fullName>
    </submittedName>
</protein>
<name>A0A4R5D4P7_9BACT</name>
<dbReference type="EMBL" id="SMFL01000027">
    <property type="protein sequence ID" value="TDE08286.1"/>
    <property type="molecule type" value="Genomic_DNA"/>
</dbReference>
<sequence>MKLSLLPAILLICFLSAFQRPGVKILKTFNSQQIKKVEQQVLARFKVRVDIEVLARNAASEITSLKITIYDKVGQRSGLCESDKFGAAMVFADGCAVADKGQEKYIK</sequence>
<evidence type="ECO:0000313" key="2">
    <source>
        <dbReference type="Proteomes" id="UP000294850"/>
    </source>
</evidence>
<accession>A0A4R5D4P7</accession>
<dbReference type="Proteomes" id="UP000294850">
    <property type="component" value="Unassembled WGS sequence"/>
</dbReference>
<dbReference type="OrthoDB" id="9898411at2"/>
<keyword evidence="2" id="KW-1185">Reference proteome</keyword>
<evidence type="ECO:0000313" key="1">
    <source>
        <dbReference type="EMBL" id="TDE08286.1"/>
    </source>
</evidence>